<feature type="binding site" evidence="7">
    <location>
        <begin position="70"/>
        <end position="71"/>
    </location>
    <ligand>
        <name>substrate</name>
    </ligand>
</feature>
<keyword evidence="6 7" id="KW-0961">Cell wall biogenesis/degradation</keyword>
<dbReference type="PANTHER" id="PTHR21198:SF2">
    <property type="entry name" value="GLUTAMATE RACEMASE"/>
    <property type="match status" value="1"/>
</dbReference>
<feature type="binding site" evidence="7">
    <location>
        <begin position="37"/>
        <end position="38"/>
    </location>
    <ligand>
        <name>substrate</name>
    </ligand>
</feature>
<keyword evidence="3 7" id="KW-0133">Cell shape</keyword>
<evidence type="ECO:0000256" key="1">
    <source>
        <dbReference type="ARBA" id="ARBA00001602"/>
    </source>
</evidence>
<keyword evidence="5 7" id="KW-0413">Isomerase</keyword>
<dbReference type="Gene3D" id="3.40.50.1860">
    <property type="match status" value="2"/>
</dbReference>
<comment type="catalytic activity">
    <reaction evidence="1 7">
        <text>L-glutamate = D-glutamate</text>
        <dbReference type="Rhea" id="RHEA:12813"/>
        <dbReference type="ChEBI" id="CHEBI:29985"/>
        <dbReference type="ChEBI" id="CHEBI:29986"/>
        <dbReference type="EC" id="5.1.1.3"/>
    </reaction>
</comment>
<protein>
    <recommendedName>
        <fullName evidence="2 7">Glutamate racemase</fullName>
        <ecNumber evidence="2 7">5.1.1.3</ecNumber>
    </recommendedName>
</protein>
<dbReference type="Pfam" id="PF01177">
    <property type="entry name" value="Asp_Glu_race"/>
    <property type="match status" value="1"/>
</dbReference>
<evidence type="ECO:0000256" key="2">
    <source>
        <dbReference type="ARBA" id="ARBA00013090"/>
    </source>
</evidence>
<evidence type="ECO:0000256" key="4">
    <source>
        <dbReference type="ARBA" id="ARBA00022984"/>
    </source>
</evidence>
<dbReference type="RefSeq" id="WP_343154213.1">
    <property type="nucleotide sequence ID" value="NZ_CP135018.1"/>
</dbReference>
<dbReference type="InterPro" id="IPR001920">
    <property type="entry name" value="Asp/Glu_race"/>
</dbReference>
<dbReference type="EC" id="5.1.1.3" evidence="2 7"/>
<evidence type="ECO:0000256" key="3">
    <source>
        <dbReference type="ARBA" id="ARBA00022960"/>
    </source>
</evidence>
<feature type="binding site" evidence="7">
    <location>
        <begin position="182"/>
        <end position="183"/>
    </location>
    <ligand>
        <name>substrate</name>
    </ligand>
</feature>
<comment type="pathway">
    <text evidence="7">Cell wall biogenesis; peptidoglycan biosynthesis.</text>
</comment>
<dbReference type="EMBL" id="CP135018">
    <property type="protein sequence ID" value="XAJ80833.1"/>
    <property type="molecule type" value="Genomic_DNA"/>
</dbReference>
<feature type="active site" description="Proton donor/acceptor" evidence="7">
    <location>
        <position position="181"/>
    </location>
</feature>
<dbReference type="InterPro" id="IPR018187">
    <property type="entry name" value="Asp/Glu_racemase_AS_1"/>
</dbReference>
<dbReference type="HAMAP" id="MF_00258">
    <property type="entry name" value="Glu_racemase"/>
    <property type="match status" value="1"/>
</dbReference>
<organism evidence="8">
    <name type="scientific">Buchnera aphidicola</name>
    <name type="common">Aphis aurantii</name>
    <dbReference type="NCBI Taxonomy" id="1470492"/>
    <lineage>
        <taxon>Bacteria</taxon>
        <taxon>Pseudomonadati</taxon>
        <taxon>Pseudomonadota</taxon>
        <taxon>Gammaproteobacteria</taxon>
        <taxon>Enterobacterales</taxon>
        <taxon>Erwiniaceae</taxon>
        <taxon>Buchnera</taxon>
    </lineage>
</organism>
<evidence type="ECO:0000256" key="6">
    <source>
        <dbReference type="ARBA" id="ARBA00023316"/>
    </source>
</evidence>
<dbReference type="GO" id="GO:0008360">
    <property type="term" value="P:regulation of cell shape"/>
    <property type="evidence" value="ECO:0007669"/>
    <property type="project" value="UniProtKB-KW"/>
</dbReference>
<sequence length="260" mass="30242">MLIFDSGVGGLSILENIKNNFPKINYIYLLDNEGFPYGEKKESFIIQRSINIINTIQKLYPINIVIIACNTASTISLSILKKHFDIPIIGVLPSLTKAKKITKNNIIGFIATKATIKSVYTQNILSKYIHYEKIKVIATNKLAEIAEKKIKKLPISNLELKKVFNSWIISISQPDTIYLGCTHFTFLKNEIQNIFKKPINFVETHDKVTRMVKKFFLNNKYNQKIKKNIFLYSKNNIEPNQLFWILKKYQFRYIKLINLD</sequence>
<feature type="active site" description="Proton donor/acceptor" evidence="7">
    <location>
        <position position="69"/>
    </location>
</feature>
<dbReference type="SUPFAM" id="SSF53681">
    <property type="entry name" value="Aspartate/glutamate racemase"/>
    <property type="match status" value="2"/>
</dbReference>
<accession>A0AAU6W549</accession>
<dbReference type="AlphaFoldDB" id="A0AAU6W549"/>
<dbReference type="InterPro" id="IPR004391">
    <property type="entry name" value="Glu_race"/>
</dbReference>
<proteinExistence type="inferred from homology"/>
<evidence type="ECO:0000313" key="8">
    <source>
        <dbReference type="EMBL" id="XAJ80833.1"/>
    </source>
</evidence>
<evidence type="ECO:0000256" key="5">
    <source>
        <dbReference type="ARBA" id="ARBA00023235"/>
    </source>
</evidence>
<comment type="similarity">
    <text evidence="7">Belongs to the aspartate/glutamate racemases family.</text>
</comment>
<reference evidence="8" key="1">
    <citation type="submission" date="2024-06" db="EMBL/GenBank/DDBJ databases">
        <title>Unveiling Genomic Reduction in Obligate Endosymbionts Buchnera of Aphids: Insights from Phylogenomic Comparative Analysis with Novel Genome Data and Co-obligate Endosymbionts.</title>
        <authorList>
            <person name="Lu C."/>
            <person name="Zou T."/>
            <person name="Liu Q."/>
            <person name="Huang X."/>
        </authorList>
    </citation>
    <scope>NUCLEOTIDE SEQUENCE</scope>
    <source>
        <strain evidence="8">Aphau13</strain>
    </source>
</reference>
<feature type="binding site" evidence="7">
    <location>
        <begin position="5"/>
        <end position="6"/>
    </location>
    <ligand>
        <name>substrate</name>
    </ligand>
</feature>
<dbReference type="PROSITE" id="PS00923">
    <property type="entry name" value="ASP_GLU_RACEMASE_1"/>
    <property type="match status" value="1"/>
</dbReference>
<evidence type="ECO:0000256" key="7">
    <source>
        <dbReference type="HAMAP-Rule" id="MF_00258"/>
    </source>
</evidence>
<dbReference type="GO" id="GO:0009252">
    <property type="term" value="P:peptidoglycan biosynthetic process"/>
    <property type="evidence" value="ECO:0007669"/>
    <property type="project" value="UniProtKB-UniRule"/>
</dbReference>
<dbReference type="InterPro" id="IPR015942">
    <property type="entry name" value="Asp/Glu/hydantoin_racemase"/>
</dbReference>
<comment type="function">
    <text evidence="7">Provides the (R)-glutamate required for cell wall biosynthesis.</text>
</comment>
<dbReference type="PANTHER" id="PTHR21198">
    <property type="entry name" value="GLUTAMATE RACEMASE"/>
    <property type="match status" value="1"/>
</dbReference>
<gene>
    <name evidence="7 8" type="primary">murI</name>
    <name evidence="8" type="ORF">RJT31_02795</name>
</gene>
<name>A0AAU6W549_9GAMM</name>
<dbReference type="NCBIfam" id="TIGR00067">
    <property type="entry name" value="glut_race"/>
    <property type="match status" value="1"/>
</dbReference>
<keyword evidence="4 7" id="KW-0573">Peptidoglycan synthesis</keyword>
<dbReference type="GO" id="GO:0071555">
    <property type="term" value="P:cell wall organization"/>
    <property type="evidence" value="ECO:0007669"/>
    <property type="project" value="UniProtKB-KW"/>
</dbReference>
<dbReference type="GO" id="GO:0008881">
    <property type="term" value="F:glutamate racemase activity"/>
    <property type="evidence" value="ECO:0007669"/>
    <property type="project" value="UniProtKB-UniRule"/>
</dbReference>